<sequence length="358" mass="38384">MPTAKNEVKLKFGTKAKYTSATKNADTVYFITDTNQIFVGSSLVSSKCYYVTASPVESNYGVGDVVVWKLSDNAANICVVNSSGQFDTFTISIPNDEITANTKARHSHKNKEILDAISGTPVQVTSQTLTDAQKTQARTNIGALGTVVPNPTNDNDAANKAYVDSKVSSGGVTVDPSLSDKSTNPVQNKVVKAAIDGKSSVTIKSWTIDDVGGIDVTLASGTTYIIDNQSLGAIAQNIEAPDGKIIIELPSAILADDNGQIIIQEPTKLYLGYGYNALGDRIIYVSKFNPTNLLGSEILSVEFTYPYIEYTAGDVSGTSERMKVQNTINSNSTINYAQVQILSNVTISSKQNQMLFQQ</sequence>
<reference evidence="1" key="1">
    <citation type="journal article" date="2021" name="Proc. Natl. Acad. Sci. U.S.A.">
        <title>A Catalog of Tens of Thousands of Viruses from Human Metagenomes Reveals Hidden Associations with Chronic Diseases.</title>
        <authorList>
            <person name="Tisza M.J."/>
            <person name="Buck C.B."/>
        </authorList>
    </citation>
    <scope>NUCLEOTIDE SEQUENCE</scope>
    <source>
        <strain evidence="1">CtgN495</strain>
    </source>
</reference>
<organism evidence="1">
    <name type="scientific">Siphoviridae sp. ctgN495</name>
    <dbReference type="NCBI Taxonomy" id="2825608"/>
    <lineage>
        <taxon>Viruses</taxon>
        <taxon>Duplodnaviria</taxon>
        <taxon>Heunggongvirae</taxon>
        <taxon>Uroviricota</taxon>
        <taxon>Caudoviricetes</taxon>
    </lineage>
</organism>
<evidence type="ECO:0000313" key="1">
    <source>
        <dbReference type="EMBL" id="DAF92286.1"/>
    </source>
</evidence>
<protein>
    <submittedName>
        <fullName evidence="1">Uncharacterized protein</fullName>
    </submittedName>
</protein>
<dbReference type="EMBL" id="BK016063">
    <property type="protein sequence ID" value="DAF92286.1"/>
    <property type="molecule type" value="Genomic_DNA"/>
</dbReference>
<name>A0A8S5UD30_9CAUD</name>
<accession>A0A8S5UD30</accession>
<proteinExistence type="predicted"/>